<evidence type="ECO:0000313" key="2">
    <source>
        <dbReference type="Proteomes" id="UP000248349"/>
    </source>
</evidence>
<sequence length="142" mass="16056">MTDLCLIARGYIEHCLESTSTYDHRVWKIGLPVRSAVLKPHAGRLVVGWVTTSESLLLYVGAHLSLLTRWVRRHCRLIFTPIHLSSVRSGRDLSKLYSLLPQPMWPRSTAPLPRITPQLDVDLTTFSVSVPATFGLPQRTKQ</sequence>
<name>A0A318ZJP4_9EURO</name>
<evidence type="ECO:0000313" key="1">
    <source>
        <dbReference type="EMBL" id="PYH46604.1"/>
    </source>
</evidence>
<organism evidence="1 2">
    <name type="scientific">Aspergillus saccharolyticus JOP 1030-1</name>
    <dbReference type="NCBI Taxonomy" id="1450539"/>
    <lineage>
        <taxon>Eukaryota</taxon>
        <taxon>Fungi</taxon>
        <taxon>Dikarya</taxon>
        <taxon>Ascomycota</taxon>
        <taxon>Pezizomycotina</taxon>
        <taxon>Eurotiomycetes</taxon>
        <taxon>Eurotiomycetidae</taxon>
        <taxon>Eurotiales</taxon>
        <taxon>Aspergillaceae</taxon>
        <taxon>Aspergillus</taxon>
        <taxon>Aspergillus subgen. Circumdati</taxon>
    </lineage>
</organism>
<dbReference type="EMBL" id="KZ821227">
    <property type="protein sequence ID" value="PYH46604.1"/>
    <property type="molecule type" value="Genomic_DNA"/>
</dbReference>
<dbReference type="Proteomes" id="UP000248349">
    <property type="component" value="Unassembled WGS sequence"/>
</dbReference>
<dbReference type="OrthoDB" id="3868412at2759"/>
<proteinExistence type="predicted"/>
<accession>A0A318ZJP4</accession>
<dbReference type="AlphaFoldDB" id="A0A318ZJP4"/>
<reference evidence="1 2" key="1">
    <citation type="submission" date="2016-12" db="EMBL/GenBank/DDBJ databases">
        <title>The genomes of Aspergillus section Nigri reveals drivers in fungal speciation.</title>
        <authorList>
            <consortium name="DOE Joint Genome Institute"/>
            <person name="Vesth T.C."/>
            <person name="Nybo J."/>
            <person name="Theobald S."/>
            <person name="Brandl J."/>
            <person name="Frisvad J.C."/>
            <person name="Nielsen K.F."/>
            <person name="Lyhne E.K."/>
            <person name="Kogle M.E."/>
            <person name="Kuo A."/>
            <person name="Riley R."/>
            <person name="Clum A."/>
            <person name="Nolan M."/>
            <person name="Lipzen A."/>
            <person name="Salamov A."/>
            <person name="Henrissat B."/>
            <person name="Wiebenga A."/>
            <person name="De Vries R.P."/>
            <person name="Grigoriev I.V."/>
            <person name="Mortensen U.H."/>
            <person name="Andersen M.R."/>
            <person name="Baker S.E."/>
        </authorList>
    </citation>
    <scope>NUCLEOTIDE SEQUENCE [LARGE SCALE GENOMIC DNA]</scope>
    <source>
        <strain evidence="1 2">JOP 1030-1</strain>
    </source>
</reference>
<gene>
    <name evidence="1" type="ORF">BP01DRAFT_18180</name>
</gene>
<protein>
    <submittedName>
        <fullName evidence="1">Uncharacterized protein</fullName>
    </submittedName>
</protein>
<keyword evidence="2" id="KW-1185">Reference proteome</keyword>